<protein>
    <recommendedName>
        <fullName evidence="1">AAA+ ATPase domain-containing protein</fullName>
    </recommendedName>
</protein>
<evidence type="ECO:0000313" key="2">
    <source>
        <dbReference type="EMBL" id="KRM92627.1"/>
    </source>
</evidence>
<dbReference type="SMART" id="SM00382">
    <property type="entry name" value="AAA"/>
    <property type="match status" value="1"/>
</dbReference>
<dbReference type="Gene3D" id="3.40.50.300">
    <property type="entry name" value="P-loop containing nucleotide triphosphate hydrolases"/>
    <property type="match status" value="1"/>
</dbReference>
<dbReference type="InterPro" id="IPR027417">
    <property type="entry name" value="P-loop_NTPase"/>
</dbReference>
<keyword evidence="3" id="KW-1185">Reference proteome</keyword>
<dbReference type="STRING" id="1423729.FC80_GL001564"/>
<organism evidence="2 3">
    <name type="scientific">Liquorilactobacillus cacaonum DSM 21116</name>
    <dbReference type="NCBI Taxonomy" id="1423729"/>
    <lineage>
        <taxon>Bacteria</taxon>
        <taxon>Bacillati</taxon>
        <taxon>Bacillota</taxon>
        <taxon>Bacilli</taxon>
        <taxon>Lactobacillales</taxon>
        <taxon>Lactobacillaceae</taxon>
        <taxon>Liquorilactobacillus</taxon>
    </lineage>
</organism>
<evidence type="ECO:0000313" key="3">
    <source>
        <dbReference type="Proteomes" id="UP000051131"/>
    </source>
</evidence>
<dbReference type="InterPro" id="IPR018647">
    <property type="entry name" value="SLFN_3-like_DNA/RNA_helicase"/>
</dbReference>
<name>A0A0R2CZ23_9LACO</name>
<dbReference type="AlphaFoldDB" id="A0A0R2CZ23"/>
<gene>
    <name evidence="2" type="ORF">FC80_GL001564</name>
</gene>
<accession>A0A0R2CZ23</accession>
<dbReference type="PATRIC" id="fig|1423729.3.peg.1586"/>
<sequence length="398" mass="46404">MNEESSSMENSWHMVDNLSTEQKAIKKEAIYFIEEKINNSQKGVFIIEGQAGTGKSVLVTALFEKIQESSKEKKSKIYGTKNFVLVNHPEMLKFYKRVAGKSDNLLKKNFERPTTFINRCKKEVKYADVVIVDEAHLLLTKRDSYNHFDQENQLEEILKYAKVVILIFDNKQVLKAKSYWSTEKLMSLLKETDIKIKHLRQQFRIEANSAVKEWITAFCEKEILKLPSSQNFDFRIMDDANEMYQLIRMHNENVGTSRVLATYDFPYRLDGKDYFVNAGNLQLRWDRSKPQEKLAWAEREDTIDEVGSVYTIQGFDLNYAGIILGPSVGYDKVKEELILYSEFYEDQAAFNGVKLLGINQMNVKERLMLNAMNVLLTRPKKGLYIYAVNDDLRKRLLR</sequence>
<feature type="domain" description="AAA+ ATPase" evidence="1">
    <location>
        <begin position="41"/>
        <end position="200"/>
    </location>
</feature>
<reference evidence="2 3" key="1">
    <citation type="journal article" date="2015" name="Genome Announc.">
        <title>Expanding the biotechnology potential of lactobacilli through comparative genomics of 213 strains and associated genera.</title>
        <authorList>
            <person name="Sun Z."/>
            <person name="Harris H.M."/>
            <person name="McCann A."/>
            <person name="Guo C."/>
            <person name="Argimon S."/>
            <person name="Zhang W."/>
            <person name="Yang X."/>
            <person name="Jeffery I.B."/>
            <person name="Cooney J.C."/>
            <person name="Kagawa T.F."/>
            <person name="Liu W."/>
            <person name="Song Y."/>
            <person name="Salvetti E."/>
            <person name="Wrobel A."/>
            <person name="Rasinkangas P."/>
            <person name="Parkhill J."/>
            <person name="Rea M.C."/>
            <person name="O'Sullivan O."/>
            <person name="Ritari J."/>
            <person name="Douillard F.P."/>
            <person name="Paul Ross R."/>
            <person name="Yang R."/>
            <person name="Briner A.E."/>
            <person name="Felis G.E."/>
            <person name="de Vos W.M."/>
            <person name="Barrangou R."/>
            <person name="Klaenhammer T.R."/>
            <person name="Caufield P.W."/>
            <person name="Cui Y."/>
            <person name="Zhang H."/>
            <person name="O'Toole P.W."/>
        </authorList>
    </citation>
    <scope>NUCLEOTIDE SEQUENCE [LARGE SCALE GENOMIC DNA]</scope>
    <source>
        <strain evidence="2 3">DSM 21116</strain>
    </source>
</reference>
<evidence type="ECO:0000259" key="1">
    <source>
        <dbReference type="SMART" id="SM00382"/>
    </source>
</evidence>
<dbReference type="Proteomes" id="UP000051131">
    <property type="component" value="Unassembled WGS sequence"/>
</dbReference>
<dbReference type="Pfam" id="PF09848">
    <property type="entry name" value="SLFN-g3_helicase"/>
    <property type="match status" value="1"/>
</dbReference>
<proteinExistence type="predicted"/>
<dbReference type="SUPFAM" id="SSF52540">
    <property type="entry name" value="P-loop containing nucleoside triphosphate hydrolases"/>
    <property type="match status" value="1"/>
</dbReference>
<dbReference type="OrthoDB" id="3193269at2"/>
<dbReference type="InterPro" id="IPR003593">
    <property type="entry name" value="AAA+_ATPase"/>
</dbReference>
<dbReference type="EMBL" id="AYZE01000005">
    <property type="protein sequence ID" value="KRM92627.1"/>
    <property type="molecule type" value="Genomic_DNA"/>
</dbReference>
<comment type="caution">
    <text evidence="2">The sequence shown here is derived from an EMBL/GenBank/DDBJ whole genome shotgun (WGS) entry which is preliminary data.</text>
</comment>